<feature type="transmembrane region" description="Helical" evidence="7">
    <location>
        <begin position="211"/>
        <end position="229"/>
    </location>
</feature>
<comment type="caution">
    <text evidence="9">The sequence shown here is derived from an EMBL/GenBank/DDBJ whole genome shotgun (WGS) entry which is preliminary data.</text>
</comment>
<name>A0ABW4XCV4_9ACTN</name>
<dbReference type="SMART" id="SM00014">
    <property type="entry name" value="acidPPc"/>
    <property type="match status" value="1"/>
</dbReference>
<reference evidence="10" key="1">
    <citation type="journal article" date="2019" name="Int. J. Syst. Evol. Microbiol.">
        <title>The Global Catalogue of Microorganisms (GCM) 10K type strain sequencing project: providing services to taxonomists for standard genome sequencing and annotation.</title>
        <authorList>
            <consortium name="The Broad Institute Genomics Platform"/>
            <consortium name="The Broad Institute Genome Sequencing Center for Infectious Disease"/>
            <person name="Wu L."/>
            <person name="Ma J."/>
        </authorList>
    </citation>
    <scope>NUCLEOTIDE SEQUENCE [LARGE SCALE GENOMIC DNA]</scope>
    <source>
        <strain evidence="10">JCM 3338</strain>
    </source>
</reference>
<gene>
    <name evidence="9" type="ORF">ACFSHS_17030</name>
</gene>
<keyword evidence="2" id="KW-1003">Cell membrane</keyword>
<sequence length="235" mass="25383">MTQPRTGGRGEPGVLPGSRARTLRRLVVLVLGAFVLVLALLLGLGLLVTRVLVGTSLHRQEIEFTRTVVELRTPLWDQVTQYGSVLGATGTVVVLTALGCVLLAWRGHGPRLPTFLAVAVAGQTALFLLASSVVDRLRPAVPQLDAAPPTSSFPSGHTAATIALACGLALGLARTRPGHRLRILIWVVAVTWPLLVLFSRLYRGMHWPTDVAASVIYTVIWLLLLRAILLPRIRR</sequence>
<keyword evidence="6 7" id="KW-0472">Membrane</keyword>
<dbReference type="Pfam" id="PF01569">
    <property type="entry name" value="PAP2"/>
    <property type="match status" value="1"/>
</dbReference>
<organism evidence="9 10">
    <name type="scientific">Blastococcus deserti</name>
    <dbReference type="NCBI Taxonomy" id="2259033"/>
    <lineage>
        <taxon>Bacteria</taxon>
        <taxon>Bacillati</taxon>
        <taxon>Actinomycetota</taxon>
        <taxon>Actinomycetes</taxon>
        <taxon>Geodermatophilales</taxon>
        <taxon>Geodermatophilaceae</taxon>
        <taxon>Blastococcus</taxon>
    </lineage>
</organism>
<keyword evidence="10" id="KW-1185">Reference proteome</keyword>
<feature type="transmembrane region" description="Helical" evidence="7">
    <location>
        <begin position="26"/>
        <end position="48"/>
    </location>
</feature>
<dbReference type="PANTHER" id="PTHR14969">
    <property type="entry name" value="SPHINGOSINE-1-PHOSPHATE PHOSPHOHYDROLASE"/>
    <property type="match status" value="1"/>
</dbReference>
<dbReference type="PANTHER" id="PTHR14969:SF62">
    <property type="entry name" value="DECAPRENYLPHOSPHORYL-5-PHOSPHORIBOSE PHOSPHATASE RV3807C-RELATED"/>
    <property type="match status" value="1"/>
</dbReference>
<dbReference type="InterPro" id="IPR000326">
    <property type="entry name" value="PAP2/HPO"/>
</dbReference>
<evidence type="ECO:0000256" key="7">
    <source>
        <dbReference type="SAM" id="Phobius"/>
    </source>
</evidence>
<evidence type="ECO:0000256" key="4">
    <source>
        <dbReference type="ARBA" id="ARBA00022801"/>
    </source>
</evidence>
<evidence type="ECO:0000256" key="5">
    <source>
        <dbReference type="ARBA" id="ARBA00022989"/>
    </source>
</evidence>
<evidence type="ECO:0000313" key="10">
    <source>
        <dbReference type="Proteomes" id="UP001597402"/>
    </source>
</evidence>
<feature type="transmembrane region" description="Helical" evidence="7">
    <location>
        <begin position="112"/>
        <end position="134"/>
    </location>
</feature>
<feature type="transmembrane region" description="Helical" evidence="7">
    <location>
        <begin position="82"/>
        <end position="105"/>
    </location>
</feature>
<dbReference type="InterPro" id="IPR036938">
    <property type="entry name" value="PAP2/HPO_sf"/>
</dbReference>
<proteinExistence type="predicted"/>
<accession>A0ABW4XCV4</accession>
<evidence type="ECO:0000256" key="6">
    <source>
        <dbReference type="ARBA" id="ARBA00023136"/>
    </source>
</evidence>
<feature type="domain" description="Phosphatidic acid phosphatase type 2/haloperoxidase" evidence="8">
    <location>
        <begin position="112"/>
        <end position="226"/>
    </location>
</feature>
<keyword evidence="4" id="KW-0378">Hydrolase</keyword>
<dbReference type="Gene3D" id="1.20.144.10">
    <property type="entry name" value="Phosphatidic acid phosphatase type 2/haloperoxidase"/>
    <property type="match status" value="1"/>
</dbReference>
<evidence type="ECO:0000313" key="9">
    <source>
        <dbReference type="EMBL" id="MFD2093270.1"/>
    </source>
</evidence>
<evidence type="ECO:0000256" key="1">
    <source>
        <dbReference type="ARBA" id="ARBA00004651"/>
    </source>
</evidence>
<dbReference type="Proteomes" id="UP001597402">
    <property type="component" value="Unassembled WGS sequence"/>
</dbReference>
<keyword evidence="5 7" id="KW-1133">Transmembrane helix</keyword>
<dbReference type="RefSeq" id="WP_376878631.1">
    <property type="nucleotide sequence ID" value="NZ_JBHUHP010000016.1"/>
</dbReference>
<protein>
    <submittedName>
        <fullName evidence="9">Phosphatase PAP2 family protein</fullName>
    </submittedName>
</protein>
<feature type="transmembrane region" description="Helical" evidence="7">
    <location>
        <begin position="184"/>
        <end position="205"/>
    </location>
</feature>
<evidence type="ECO:0000256" key="3">
    <source>
        <dbReference type="ARBA" id="ARBA00022692"/>
    </source>
</evidence>
<evidence type="ECO:0000256" key="2">
    <source>
        <dbReference type="ARBA" id="ARBA00022475"/>
    </source>
</evidence>
<dbReference type="EMBL" id="JBHUHP010000016">
    <property type="protein sequence ID" value="MFD2093270.1"/>
    <property type="molecule type" value="Genomic_DNA"/>
</dbReference>
<keyword evidence="3 7" id="KW-0812">Transmembrane</keyword>
<feature type="transmembrane region" description="Helical" evidence="7">
    <location>
        <begin position="154"/>
        <end position="172"/>
    </location>
</feature>
<dbReference type="CDD" id="cd03392">
    <property type="entry name" value="PAP2_like_2"/>
    <property type="match status" value="1"/>
</dbReference>
<evidence type="ECO:0000259" key="8">
    <source>
        <dbReference type="SMART" id="SM00014"/>
    </source>
</evidence>
<comment type="subcellular location">
    <subcellularLocation>
        <location evidence="1">Cell membrane</location>
        <topology evidence="1">Multi-pass membrane protein</topology>
    </subcellularLocation>
</comment>
<dbReference type="SUPFAM" id="SSF48317">
    <property type="entry name" value="Acid phosphatase/Vanadium-dependent haloperoxidase"/>
    <property type="match status" value="1"/>
</dbReference>